<proteinExistence type="predicted"/>
<dbReference type="Proteomes" id="UP001305647">
    <property type="component" value="Unassembled WGS sequence"/>
</dbReference>
<evidence type="ECO:0000313" key="2">
    <source>
        <dbReference type="EMBL" id="KAK4096479.1"/>
    </source>
</evidence>
<reference evidence="2" key="1">
    <citation type="journal article" date="2023" name="Mol. Phylogenet. Evol.">
        <title>Genome-scale phylogeny and comparative genomics of the fungal order Sordariales.</title>
        <authorList>
            <person name="Hensen N."/>
            <person name="Bonometti L."/>
            <person name="Westerberg I."/>
            <person name="Brannstrom I.O."/>
            <person name="Guillou S."/>
            <person name="Cros-Aarteil S."/>
            <person name="Calhoun S."/>
            <person name="Haridas S."/>
            <person name="Kuo A."/>
            <person name="Mondo S."/>
            <person name="Pangilinan J."/>
            <person name="Riley R."/>
            <person name="LaButti K."/>
            <person name="Andreopoulos B."/>
            <person name="Lipzen A."/>
            <person name="Chen C."/>
            <person name="Yan M."/>
            <person name="Daum C."/>
            <person name="Ng V."/>
            <person name="Clum A."/>
            <person name="Steindorff A."/>
            <person name="Ohm R.A."/>
            <person name="Martin F."/>
            <person name="Silar P."/>
            <person name="Natvig D.O."/>
            <person name="Lalanne C."/>
            <person name="Gautier V."/>
            <person name="Ament-Velasquez S.L."/>
            <person name="Kruys A."/>
            <person name="Hutchinson M.I."/>
            <person name="Powell A.J."/>
            <person name="Barry K."/>
            <person name="Miller A.N."/>
            <person name="Grigoriev I.V."/>
            <person name="Debuchy R."/>
            <person name="Gladieux P."/>
            <person name="Hiltunen Thoren M."/>
            <person name="Johannesson H."/>
        </authorList>
    </citation>
    <scope>NUCLEOTIDE SEQUENCE</scope>
    <source>
        <strain evidence="2">CBS 757.83</strain>
    </source>
</reference>
<feature type="region of interest" description="Disordered" evidence="1">
    <location>
        <begin position="160"/>
        <end position="226"/>
    </location>
</feature>
<organism evidence="2 3">
    <name type="scientific">Parathielavia hyrcaniae</name>
    <dbReference type="NCBI Taxonomy" id="113614"/>
    <lineage>
        <taxon>Eukaryota</taxon>
        <taxon>Fungi</taxon>
        <taxon>Dikarya</taxon>
        <taxon>Ascomycota</taxon>
        <taxon>Pezizomycotina</taxon>
        <taxon>Sordariomycetes</taxon>
        <taxon>Sordariomycetidae</taxon>
        <taxon>Sordariales</taxon>
        <taxon>Chaetomiaceae</taxon>
        <taxon>Parathielavia</taxon>
    </lineage>
</organism>
<dbReference type="EMBL" id="MU863712">
    <property type="protein sequence ID" value="KAK4096479.1"/>
    <property type="molecule type" value="Genomic_DNA"/>
</dbReference>
<gene>
    <name evidence="2" type="ORF">N658DRAFT_527718</name>
</gene>
<dbReference type="AlphaFoldDB" id="A0AAN6SXI9"/>
<accession>A0AAN6SXI9</accession>
<sequence>MRTQPDLIGYVAFEPGQTSAADNTLRDTTVPELDAASLAEHEATHYGHGMQHSSRPPEKPCGTTSIPTVLYALTTRSGIGGFHFHARRSGGGCKPDVPPRAYAALQNPISRSLYWTLIAGPRVHAGPPPVMGVSYSRCPVAAPSFCAITIAATAIRRVTQTPSSGSRRQRRAEWSVSCRAAASGGEPGTYTHTAGRRGHQRDRTGRCRTTPSAVPEPKRRRLRPWG</sequence>
<comment type="caution">
    <text evidence="2">The sequence shown here is derived from an EMBL/GenBank/DDBJ whole genome shotgun (WGS) entry which is preliminary data.</text>
</comment>
<protein>
    <submittedName>
        <fullName evidence="2">Uncharacterized protein</fullName>
    </submittedName>
</protein>
<evidence type="ECO:0000313" key="3">
    <source>
        <dbReference type="Proteomes" id="UP001305647"/>
    </source>
</evidence>
<keyword evidence="3" id="KW-1185">Reference proteome</keyword>
<evidence type="ECO:0000256" key="1">
    <source>
        <dbReference type="SAM" id="MobiDB-lite"/>
    </source>
</evidence>
<name>A0AAN6SXI9_9PEZI</name>
<reference evidence="2" key="2">
    <citation type="submission" date="2023-05" db="EMBL/GenBank/DDBJ databases">
        <authorList>
            <consortium name="Lawrence Berkeley National Laboratory"/>
            <person name="Steindorff A."/>
            <person name="Hensen N."/>
            <person name="Bonometti L."/>
            <person name="Westerberg I."/>
            <person name="Brannstrom I.O."/>
            <person name="Guillou S."/>
            <person name="Cros-Aarteil S."/>
            <person name="Calhoun S."/>
            <person name="Haridas S."/>
            <person name="Kuo A."/>
            <person name="Mondo S."/>
            <person name="Pangilinan J."/>
            <person name="Riley R."/>
            <person name="Labutti K."/>
            <person name="Andreopoulos B."/>
            <person name="Lipzen A."/>
            <person name="Chen C."/>
            <person name="Yanf M."/>
            <person name="Daum C."/>
            <person name="Ng V."/>
            <person name="Clum A."/>
            <person name="Ohm R."/>
            <person name="Martin F."/>
            <person name="Silar P."/>
            <person name="Natvig D."/>
            <person name="Lalanne C."/>
            <person name="Gautier V."/>
            <person name="Ament-Velasquez S.L."/>
            <person name="Kruys A."/>
            <person name="Hutchinson M.I."/>
            <person name="Powell A.J."/>
            <person name="Barry K."/>
            <person name="Miller A.N."/>
            <person name="Grigoriev I.V."/>
            <person name="Debuchy R."/>
            <person name="Gladieux P."/>
            <person name="Thoren M.H."/>
            <person name="Johannesson H."/>
        </authorList>
    </citation>
    <scope>NUCLEOTIDE SEQUENCE</scope>
    <source>
        <strain evidence="2">CBS 757.83</strain>
    </source>
</reference>